<dbReference type="Pfam" id="PF00563">
    <property type="entry name" value="EAL"/>
    <property type="match status" value="1"/>
</dbReference>
<dbReference type="AlphaFoldDB" id="A0AAW8R3R2"/>
<dbReference type="InterPro" id="IPR043128">
    <property type="entry name" value="Rev_trsase/Diguanyl_cyclase"/>
</dbReference>
<dbReference type="Gene3D" id="3.20.20.450">
    <property type="entry name" value="EAL domain"/>
    <property type="match status" value="1"/>
</dbReference>
<dbReference type="GO" id="GO:0016020">
    <property type="term" value="C:membrane"/>
    <property type="evidence" value="ECO:0007669"/>
    <property type="project" value="InterPro"/>
</dbReference>
<dbReference type="RefSeq" id="WP_311362825.1">
    <property type="nucleotide sequence ID" value="NZ_JAVRIE010000007.1"/>
</dbReference>
<dbReference type="PROSITE" id="PS50887">
    <property type="entry name" value="GGDEF"/>
    <property type="match status" value="1"/>
</dbReference>
<feature type="domain" description="HAMP" evidence="3">
    <location>
        <begin position="294"/>
        <end position="347"/>
    </location>
</feature>
<dbReference type="Gene3D" id="3.30.70.270">
    <property type="match status" value="1"/>
</dbReference>
<evidence type="ECO:0000259" key="2">
    <source>
        <dbReference type="PROSITE" id="PS50883"/>
    </source>
</evidence>
<comment type="caution">
    <text evidence="5">The sequence shown here is derived from an EMBL/GenBank/DDBJ whole genome shotgun (WGS) entry which is preliminary data.</text>
</comment>
<dbReference type="Pfam" id="PF00990">
    <property type="entry name" value="GGDEF"/>
    <property type="match status" value="1"/>
</dbReference>
<dbReference type="SUPFAM" id="SSF141868">
    <property type="entry name" value="EAL domain-like"/>
    <property type="match status" value="1"/>
</dbReference>
<dbReference type="EMBL" id="JAVRIE010000007">
    <property type="protein sequence ID" value="MDT0584058.1"/>
    <property type="molecule type" value="Genomic_DNA"/>
</dbReference>
<dbReference type="PANTHER" id="PTHR33121">
    <property type="entry name" value="CYCLIC DI-GMP PHOSPHODIESTERASE PDEF"/>
    <property type="match status" value="1"/>
</dbReference>
<dbReference type="InterPro" id="IPR003660">
    <property type="entry name" value="HAMP_dom"/>
</dbReference>
<feature type="transmembrane region" description="Helical" evidence="1">
    <location>
        <begin position="12"/>
        <end position="29"/>
    </location>
</feature>
<dbReference type="GO" id="GO:0007165">
    <property type="term" value="P:signal transduction"/>
    <property type="evidence" value="ECO:0007669"/>
    <property type="project" value="InterPro"/>
</dbReference>
<dbReference type="SMART" id="SM00304">
    <property type="entry name" value="HAMP"/>
    <property type="match status" value="1"/>
</dbReference>
<dbReference type="InterPro" id="IPR029787">
    <property type="entry name" value="Nucleotide_cyclase"/>
</dbReference>
<name>A0AAW8R3R2_9ALTE</name>
<evidence type="ECO:0000313" key="5">
    <source>
        <dbReference type="EMBL" id="MDT0584058.1"/>
    </source>
</evidence>
<evidence type="ECO:0000259" key="3">
    <source>
        <dbReference type="PROSITE" id="PS50885"/>
    </source>
</evidence>
<dbReference type="InterPro" id="IPR000160">
    <property type="entry name" value="GGDEF_dom"/>
</dbReference>
<evidence type="ECO:0000256" key="1">
    <source>
        <dbReference type="SAM" id="Phobius"/>
    </source>
</evidence>
<dbReference type="PANTHER" id="PTHR33121:SF70">
    <property type="entry name" value="SIGNALING PROTEIN YKOW"/>
    <property type="match status" value="1"/>
</dbReference>
<dbReference type="SMART" id="SM00052">
    <property type="entry name" value="EAL"/>
    <property type="match status" value="1"/>
</dbReference>
<keyword evidence="1" id="KW-0472">Membrane</keyword>
<dbReference type="InterPro" id="IPR050706">
    <property type="entry name" value="Cyclic-di-GMP_PDE-like"/>
</dbReference>
<evidence type="ECO:0000259" key="4">
    <source>
        <dbReference type="PROSITE" id="PS50887"/>
    </source>
</evidence>
<reference evidence="5 6" key="1">
    <citation type="submission" date="2023-09" db="EMBL/GenBank/DDBJ databases">
        <authorList>
            <person name="Rey-Velasco X."/>
        </authorList>
    </citation>
    <scope>NUCLEOTIDE SEQUENCE [LARGE SCALE GENOMIC DNA]</scope>
    <source>
        <strain evidence="5 6">W409</strain>
    </source>
</reference>
<evidence type="ECO:0000313" key="6">
    <source>
        <dbReference type="Proteomes" id="UP001249020"/>
    </source>
</evidence>
<dbReference type="InterPro" id="IPR001633">
    <property type="entry name" value="EAL_dom"/>
</dbReference>
<dbReference type="InterPro" id="IPR035919">
    <property type="entry name" value="EAL_sf"/>
</dbReference>
<dbReference type="CDD" id="cd06225">
    <property type="entry name" value="HAMP"/>
    <property type="match status" value="1"/>
</dbReference>
<gene>
    <name evidence="5" type="ORF">RM544_16035</name>
</gene>
<dbReference type="SUPFAM" id="SSF55073">
    <property type="entry name" value="Nucleotide cyclase"/>
    <property type="match status" value="1"/>
</dbReference>
<dbReference type="PROSITE" id="PS50885">
    <property type="entry name" value="HAMP"/>
    <property type="match status" value="1"/>
</dbReference>
<feature type="domain" description="GGDEF" evidence="4">
    <location>
        <begin position="379"/>
        <end position="505"/>
    </location>
</feature>
<keyword evidence="6" id="KW-1185">Reference proteome</keyword>
<dbReference type="Gene3D" id="6.10.340.10">
    <property type="match status" value="1"/>
</dbReference>
<dbReference type="SMART" id="SM00267">
    <property type="entry name" value="GGDEF"/>
    <property type="match status" value="1"/>
</dbReference>
<dbReference type="PROSITE" id="PS50883">
    <property type="entry name" value="EAL"/>
    <property type="match status" value="1"/>
</dbReference>
<dbReference type="SUPFAM" id="SSF158472">
    <property type="entry name" value="HAMP domain-like"/>
    <property type="match status" value="1"/>
</dbReference>
<dbReference type="Pfam" id="PF00672">
    <property type="entry name" value="HAMP"/>
    <property type="match status" value="1"/>
</dbReference>
<organism evidence="5 6">
    <name type="scientific">Brumicola blandensis</name>
    <dbReference type="NCBI Taxonomy" id="3075611"/>
    <lineage>
        <taxon>Bacteria</taxon>
        <taxon>Pseudomonadati</taxon>
        <taxon>Pseudomonadota</taxon>
        <taxon>Gammaproteobacteria</taxon>
        <taxon>Alteromonadales</taxon>
        <taxon>Alteromonadaceae</taxon>
        <taxon>Brumicola</taxon>
    </lineage>
</organism>
<dbReference type="NCBIfam" id="TIGR00254">
    <property type="entry name" value="GGDEF"/>
    <property type="match status" value="1"/>
</dbReference>
<dbReference type="CDD" id="cd01948">
    <property type="entry name" value="EAL"/>
    <property type="match status" value="1"/>
</dbReference>
<sequence>MQKTLNQRINRLIIRILVITMVTLLIFIWKSTSDQASAQLKNDLEVARNVLSQVLDTRQKQLANSATVLTDDFGFKGTVASRDKLTIDSALSNHGQRINADLMALFSLRGDTITSVPEKFIPGANFIYPKLIEEAVNQGNSDSILSLDGELYQVLFSSVKAPRPMAVAMMGFKIDKSIAEQLKRITQLETSIVVTPGDAQSYRVSTIDSDANMMNIQIENMDALAWFTLSFNSKNKLISTSFTLLEKDGLKVEIMLSNQVESLLADFISLQISIGLIALAAVLIAIMFGAMLSKKLVKPIEALTVHAKKIADGEYDEGVNVDGHSSELTTLSTAFETMQRNVKDREQKVIYQAQHDVLTTLYNRNHVEKLLSEKFERQECFQAIGINIFGFRGVNDTFGYHNGDLCLTELARRVDSLGGLSARLTGGELLWVPEKELSKDELVQIKGKLDGEVAAQGVSIPMTVAMGVINCPSDTHSPSDLFRKMNIVIDEAQITRQFILEFSDELEEKYTRRLSIITELKKELRENNGELALFYQPKLNLIQNKVLSVEALIRWNNKELGFVSPEDFIAVAEHAGFIGEVTTWVYQQAIRDIISFRDHDIDVMVAINISAQDVMNPELLSMVMALLRVNELPPSVLSFEMTEGHLVKDLGKAVQQLAIMREAGFKIAIDDFGTGYSSLSYLSKLPADILKIDKSFVLKLDQQESDRKIVRTVAKLAHDFNMEIVAEGVENQESLEILRNYGCEYAQGYHICRPIDAAKYIEWHKTFSLPN</sequence>
<dbReference type="GO" id="GO:0071111">
    <property type="term" value="F:cyclic-guanylate-specific phosphodiesterase activity"/>
    <property type="evidence" value="ECO:0007669"/>
    <property type="project" value="InterPro"/>
</dbReference>
<keyword evidence="1" id="KW-0812">Transmembrane</keyword>
<proteinExistence type="predicted"/>
<accession>A0AAW8R3R2</accession>
<dbReference type="Proteomes" id="UP001249020">
    <property type="component" value="Unassembled WGS sequence"/>
</dbReference>
<feature type="domain" description="EAL" evidence="2">
    <location>
        <begin position="513"/>
        <end position="768"/>
    </location>
</feature>
<protein>
    <submittedName>
        <fullName evidence="5">EAL domain-containing protein</fullName>
    </submittedName>
</protein>
<keyword evidence="1" id="KW-1133">Transmembrane helix</keyword>